<dbReference type="NCBIfam" id="NF007148">
    <property type="entry name" value="PRK09585.3-2"/>
    <property type="match status" value="1"/>
</dbReference>
<dbReference type="EC" id="2.7.1.170" evidence="1"/>
<protein>
    <recommendedName>
        <fullName evidence="1">Anhydro-N-acetylmuramic acid kinase</fullName>
        <ecNumber evidence="1">2.7.1.170</ecNumber>
    </recommendedName>
    <alternativeName>
        <fullName evidence="1">AnhMurNAc kinase</fullName>
    </alternativeName>
</protein>
<evidence type="ECO:0000313" key="3">
    <source>
        <dbReference type="Proteomes" id="UP001250932"/>
    </source>
</evidence>
<feature type="binding site" evidence="1">
    <location>
        <begin position="9"/>
        <end position="16"/>
    </location>
    <ligand>
        <name>ATP</name>
        <dbReference type="ChEBI" id="CHEBI:30616"/>
    </ligand>
</feature>
<accession>A0ABU3KA46</accession>
<evidence type="ECO:0000313" key="2">
    <source>
        <dbReference type="EMBL" id="MDT7043290.1"/>
    </source>
</evidence>
<name>A0ABU3KA46_9BACT</name>
<keyword evidence="1" id="KW-0119">Carbohydrate metabolism</keyword>
<keyword evidence="1 2" id="KW-0808">Transferase</keyword>
<dbReference type="EMBL" id="JAQOUE010000001">
    <property type="protein sequence ID" value="MDT7043290.1"/>
    <property type="molecule type" value="Genomic_DNA"/>
</dbReference>
<sequence length="389" mass="41882">MKCLGLMSGTSADGVDCAIVEITPTKKRPKITLLSSQTRPYPPSLRKQVLLAPTHGKVAELCHLNAAVGEVFAQTALQTIKQANLTPKDIRLIGSHGQTVYHQPNPIRESKVGLVRSTLQIGDPAIIAERTGITTVADFRTRDMAAGGEGAPLAPYVHHLLFQSKRQSRLVVNLGGIGNVTFLSAKGGLEDVRAFDTGPCNMLLDGLVLKWTSGKHQMDRNGRLGRRGQCHDSLLKTLLSHPYLEKRPPKSTGREEFGDSYIKGVLRQAKAKRLSLEDILATCCAFVARTILDACEVFHGNVEEVICGGGGVKNFALMEALRKELEPRVVGTMDQLGVDSKAFEALAFAVMAYQTIQGIPANVPSVSGARHAVVLGAVVPGKTKISIRL</sequence>
<comment type="function">
    <text evidence="1">Catalyzes the specific phosphorylation of 1,6-anhydro-N-acetylmuramic acid (anhMurNAc) with the simultaneous cleavage of the 1,6-anhydro ring, generating MurNAc-6-P. Is required for the utilization of anhMurNAc either imported from the medium or derived from its own cell wall murein, and thus plays a role in cell wall recycling.</text>
</comment>
<comment type="similarity">
    <text evidence="1">Belongs to the anhydro-N-acetylmuramic acid kinase family.</text>
</comment>
<dbReference type="Gene3D" id="3.30.420.40">
    <property type="match status" value="2"/>
</dbReference>
<reference evidence="2 3" key="1">
    <citation type="journal article" date="2023" name="ISME J.">
        <title>Cultivation and genomic characterization of novel and ubiquitous marine nitrite-oxidizing bacteria from the Nitrospirales.</title>
        <authorList>
            <person name="Mueller A.J."/>
            <person name="Daebeler A."/>
            <person name="Herbold C.W."/>
            <person name="Kirkegaard R.H."/>
            <person name="Daims H."/>
        </authorList>
    </citation>
    <scope>NUCLEOTIDE SEQUENCE [LARGE SCALE GENOMIC DNA]</scope>
    <source>
        <strain evidence="2 3">EB</strain>
    </source>
</reference>
<dbReference type="RefSeq" id="WP_313833843.1">
    <property type="nucleotide sequence ID" value="NZ_JAQOUE010000001.1"/>
</dbReference>
<comment type="pathway">
    <text evidence="1">Cell wall biogenesis; peptidoglycan recycling.</text>
</comment>
<dbReference type="PANTHER" id="PTHR30605">
    <property type="entry name" value="ANHYDRO-N-ACETYLMURAMIC ACID KINASE"/>
    <property type="match status" value="1"/>
</dbReference>
<gene>
    <name evidence="1" type="primary">anmK</name>
    <name evidence="2" type="ORF">PPG34_13090</name>
</gene>
<keyword evidence="3" id="KW-1185">Reference proteome</keyword>
<dbReference type="SUPFAM" id="SSF53067">
    <property type="entry name" value="Actin-like ATPase domain"/>
    <property type="match status" value="1"/>
</dbReference>
<dbReference type="InterPro" id="IPR005338">
    <property type="entry name" value="Anhydro_N_Ac-Mur_kinase"/>
</dbReference>
<organism evidence="2 3">
    <name type="scientific">Candidatus Nitronereus thalassa</name>
    <dbReference type="NCBI Taxonomy" id="3020898"/>
    <lineage>
        <taxon>Bacteria</taxon>
        <taxon>Pseudomonadati</taxon>
        <taxon>Nitrospirota</taxon>
        <taxon>Nitrospiria</taxon>
        <taxon>Nitrospirales</taxon>
        <taxon>Nitrospiraceae</taxon>
        <taxon>Candidatus Nitronereus</taxon>
    </lineage>
</organism>
<dbReference type="CDD" id="cd24050">
    <property type="entry name" value="ASKHA_NBD_ANMK"/>
    <property type="match status" value="1"/>
</dbReference>
<evidence type="ECO:0000256" key="1">
    <source>
        <dbReference type="HAMAP-Rule" id="MF_01270"/>
    </source>
</evidence>
<dbReference type="PANTHER" id="PTHR30605:SF0">
    <property type="entry name" value="ANHYDRO-N-ACETYLMURAMIC ACID KINASE"/>
    <property type="match status" value="1"/>
</dbReference>
<dbReference type="Pfam" id="PF03702">
    <property type="entry name" value="AnmK"/>
    <property type="match status" value="1"/>
</dbReference>
<dbReference type="Proteomes" id="UP001250932">
    <property type="component" value="Unassembled WGS sequence"/>
</dbReference>
<dbReference type="HAMAP" id="MF_01270">
    <property type="entry name" value="AnhMurNAc_kinase"/>
    <property type="match status" value="1"/>
</dbReference>
<comment type="caution">
    <text evidence="2">The sequence shown here is derived from an EMBL/GenBank/DDBJ whole genome shotgun (WGS) entry which is preliminary data.</text>
</comment>
<keyword evidence="1 2" id="KW-0418">Kinase</keyword>
<keyword evidence="1" id="KW-0067">ATP-binding</keyword>
<comment type="pathway">
    <text evidence="1">Amino-sugar metabolism; 1,6-anhydro-N-acetylmuramate degradation.</text>
</comment>
<comment type="catalytic activity">
    <reaction evidence="1">
        <text>1,6-anhydro-N-acetyl-beta-muramate + ATP + H2O = N-acetyl-D-muramate 6-phosphate + ADP + H(+)</text>
        <dbReference type="Rhea" id="RHEA:24952"/>
        <dbReference type="ChEBI" id="CHEBI:15377"/>
        <dbReference type="ChEBI" id="CHEBI:15378"/>
        <dbReference type="ChEBI" id="CHEBI:30616"/>
        <dbReference type="ChEBI" id="CHEBI:58690"/>
        <dbReference type="ChEBI" id="CHEBI:58722"/>
        <dbReference type="ChEBI" id="CHEBI:456216"/>
        <dbReference type="EC" id="2.7.1.170"/>
    </reaction>
</comment>
<keyword evidence="1" id="KW-0547">Nucleotide-binding</keyword>
<dbReference type="GO" id="GO:0016301">
    <property type="term" value="F:kinase activity"/>
    <property type="evidence" value="ECO:0007669"/>
    <property type="project" value="UniProtKB-KW"/>
</dbReference>
<proteinExistence type="inferred from homology"/>
<dbReference type="NCBIfam" id="NF007139">
    <property type="entry name" value="PRK09585.1-3"/>
    <property type="match status" value="1"/>
</dbReference>
<dbReference type="InterPro" id="IPR043129">
    <property type="entry name" value="ATPase_NBD"/>
</dbReference>